<dbReference type="InterPro" id="IPR002110">
    <property type="entry name" value="Ankyrin_rpt"/>
</dbReference>
<evidence type="ECO:0000259" key="4">
    <source>
        <dbReference type="PROSITE" id="PS50853"/>
    </source>
</evidence>
<evidence type="ECO:0000256" key="2">
    <source>
        <dbReference type="SAM" id="MobiDB-lite"/>
    </source>
</evidence>
<dbReference type="SMART" id="SM00060">
    <property type="entry name" value="FN3"/>
    <property type="match status" value="1"/>
</dbReference>
<dbReference type="Proteomes" id="UP000192223">
    <property type="component" value="Unplaced"/>
</dbReference>
<feature type="domain" description="Fibronectin type-III" evidence="4">
    <location>
        <begin position="483"/>
        <end position="581"/>
    </location>
</feature>
<dbReference type="FunCoup" id="A0A7F5RAX7">
    <property type="interactions" value="19"/>
</dbReference>
<dbReference type="InParanoid" id="A0A7F5RAX7"/>
<dbReference type="GO" id="GO:0007165">
    <property type="term" value="P:signal transduction"/>
    <property type="evidence" value="ECO:0007669"/>
    <property type="project" value="InterPro"/>
</dbReference>
<dbReference type="InterPro" id="IPR036770">
    <property type="entry name" value="Ankyrin_rpt-contain_sf"/>
</dbReference>
<feature type="region of interest" description="Disordered" evidence="2">
    <location>
        <begin position="1205"/>
        <end position="1243"/>
    </location>
</feature>
<dbReference type="GeneID" id="108734587"/>
<dbReference type="PROSITE" id="PS50853">
    <property type="entry name" value="FN3"/>
    <property type="match status" value="1"/>
</dbReference>
<organism evidence="5 6">
    <name type="scientific">Agrilus planipennis</name>
    <name type="common">Emerald ash borer</name>
    <name type="synonym">Agrilus marcopoli</name>
    <dbReference type="NCBI Taxonomy" id="224129"/>
    <lineage>
        <taxon>Eukaryota</taxon>
        <taxon>Metazoa</taxon>
        <taxon>Ecdysozoa</taxon>
        <taxon>Arthropoda</taxon>
        <taxon>Hexapoda</taxon>
        <taxon>Insecta</taxon>
        <taxon>Pterygota</taxon>
        <taxon>Neoptera</taxon>
        <taxon>Endopterygota</taxon>
        <taxon>Coleoptera</taxon>
        <taxon>Polyphaga</taxon>
        <taxon>Elateriformia</taxon>
        <taxon>Buprestoidea</taxon>
        <taxon>Buprestidae</taxon>
        <taxon>Agrilinae</taxon>
        <taxon>Agrilus</taxon>
    </lineage>
</organism>
<dbReference type="PANTHER" id="PTHR21437">
    <property type="entry name" value="WIDE AWAKE"/>
    <property type="match status" value="1"/>
</dbReference>
<feature type="region of interest" description="Disordered" evidence="2">
    <location>
        <begin position="296"/>
        <end position="320"/>
    </location>
</feature>
<dbReference type="CDD" id="cd00063">
    <property type="entry name" value="FN3"/>
    <property type="match status" value="1"/>
</dbReference>
<feature type="domain" description="Ras-associating" evidence="3">
    <location>
        <begin position="1338"/>
        <end position="1439"/>
    </location>
</feature>
<dbReference type="PANTHER" id="PTHR21437:SF1">
    <property type="entry name" value="WIDE AWAKE"/>
    <property type="match status" value="1"/>
</dbReference>
<dbReference type="PROSITE" id="PS50200">
    <property type="entry name" value="RA"/>
    <property type="match status" value="1"/>
</dbReference>
<keyword evidence="5" id="KW-1185">Reference proteome</keyword>
<sequence>MQNKLKNKMDEKKPHTTLTIDRAAFLLLRVKKAFKKKLQKRERDKSSHLTVNNIRIDQRASCAGLETGAASKKPPPLLRSRTLPAIVVPGVNILQAQLGNYNSQDTRGQLWAPRGSLAPKSPKIWDEAEVLETRRKSAFSRICGTGNYGPERGADGTVVLRVPAPHVVAAKAYRITSPSNTSSSSGFQKLSKFLNQGTKNQNVVDDSNVPRRLSWERRDQTDSRIPRSSSIDSMVETVWTEDSLTAIPCIEKRPSLRPERTLALVSPSVGRRMKNQRSLNGLPPLSSETEMEIANTPFNAGFSPPKQKQNKKNSKVNQQRAEKVERINIHLQALFSAVEHGHLEKARTILESTDVDVNSLNSDGLSPLDVAVLSNNRPLVKMLISFGAREGNQYSSPEALGSHLKQLLGEAEMRLQEYGGLLEEPCGAPLNTRASFSSIIGNAYPTSAMTGCTGGDNEKQAITWGRRVKMLRRMVLGFAQARPPDPPSLVAVDITSATTICLRLQEPASGDSPVTTKFKVQWSARADFAPVTGEMEILEVTASTCTIELTQGRRYYFRVACGNLKGYGTFLSSTPACVIPSTWREIEQKEPRFDGKQKQLQQLTDEVKLFRPGSEILDVPGPQRRQQRKKTTIKQLFTAASKFQKNLKRGIYLACILYHEDKVLVTNEDFLPVIEIDETFPSCIHTDYHWFMKVACTWDDTKSLRADMEKNVSSAIHFRMKLLSAALQMQSALCLQDLGQLYYKPLRDTQGTVVISAVNNVKSPKSVSVLNSRWLPMNKVFKKVVLSEDNSISEILMASVKDQISYHQVSKQKLGRGLYLAYLKMQSSVDLIQVVVPAKSPNMLPHCKVRDNPHVSAEEWEYLKQQHAPDVVDNATEQQKTFLELIANAAKRLLNYMDVPSEEMTSQRLYDSEVIEISDEISFIVICPPAELSCSVPGQREILLQRGDLLSLPVQVFEMIHLNTYQNNIVQKYAKLSCLLELDAANANHLHREAFSNSEVAVAKERLAKLQDLQTQLNSIWKRVRWLMEVISFARDRVTAGLAVKYILKEPGSPSSGKKRFLLQIPPRDTKVVKSTTGRGSWPGPGGSNTNGQNSGLMMGELSKSEQQLSKNELGVSSSQFLMVHSDDSRKNSESYCSDYFNDCLPPSKSDDVLFSTIPVPISNKLCNTNAPSNASASSSPLLNVRSIYSGSMLSVNTLNTTNTSDSMHSLSSDSDNSCPIPITTSTPRKTKQKPKMVPSHSMTNVKQNLQEPTLKANKCVTSESYLLPTNLHKISSKSLTNIKSMSDLESSSQKTYLKPIDTYAKPDLIPDPVFKVPQTDSLPQSSSGSATGKDGNSSGILQVYAAYETGLASGTSLKLHVTSRTTAREVVDLVVKQLNMAVVLKGKEGPIYTADKLKNFCLVAVIGARERCLRDDFKPLQLQNPWKKGRLYVRQKQDVLAALEHSSRHSQII</sequence>
<dbReference type="InterPro" id="IPR003961">
    <property type="entry name" value="FN3_dom"/>
</dbReference>
<protein>
    <submittedName>
        <fullName evidence="6">Uncharacterized protein LOC108734587 isoform X1</fullName>
    </submittedName>
</protein>
<keyword evidence="1" id="KW-0040">ANK repeat</keyword>
<evidence type="ECO:0000313" key="6">
    <source>
        <dbReference type="RefSeq" id="XP_025833115.1"/>
    </source>
</evidence>
<dbReference type="InterPro" id="IPR039269">
    <property type="entry name" value="ANKFN1"/>
</dbReference>
<dbReference type="OrthoDB" id="2428204at2759"/>
<dbReference type="Gene3D" id="2.60.40.10">
    <property type="entry name" value="Immunoglobulins"/>
    <property type="match status" value="1"/>
</dbReference>
<name>A0A7F5RAX7_AGRPL</name>
<feature type="compositionally biased region" description="Polar residues" evidence="2">
    <location>
        <begin position="1319"/>
        <end position="1336"/>
    </location>
</feature>
<dbReference type="SUPFAM" id="SSF49265">
    <property type="entry name" value="Fibronectin type III"/>
    <property type="match status" value="1"/>
</dbReference>
<dbReference type="Gene3D" id="1.25.40.20">
    <property type="entry name" value="Ankyrin repeat-containing domain"/>
    <property type="match status" value="1"/>
</dbReference>
<dbReference type="Gene3D" id="3.10.20.90">
    <property type="entry name" value="Phosphatidylinositol 3-kinase Catalytic Subunit, Chain A, domain 1"/>
    <property type="match status" value="1"/>
</dbReference>
<dbReference type="SUPFAM" id="SSF48403">
    <property type="entry name" value="Ankyrin repeat"/>
    <property type="match status" value="1"/>
</dbReference>
<dbReference type="Pfam" id="PF13637">
    <property type="entry name" value="Ank_4"/>
    <property type="match status" value="1"/>
</dbReference>
<reference evidence="6" key="1">
    <citation type="submission" date="2025-08" db="UniProtKB">
        <authorList>
            <consortium name="RefSeq"/>
        </authorList>
    </citation>
    <scope>IDENTIFICATION</scope>
    <source>
        <tissue evidence="6">Entire body</tissue>
    </source>
</reference>
<feature type="compositionally biased region" description="Low complexity" evidence="2">
    <location>
        <begin position="1205"/>
        <end position="1218"/>
    </location>
</feature>
<feature type="repeat" description="ANK" evidence="1">
    <location>
        <begin position="363"/>
        <end position="388"/>
    </location>
</feature>
<feature type="region of interest" description="Disordered" evidence="2">
    <location>
        <begin position="1072"/>
        <end position="1098"/>
    </location>
</feature>
<dbReference type="GO" id="GO:0005819">
    <property type="term" value="C:spindle"/>
    <property type="evidence" value="ECO:0007669"/>
    <property type="project" value="TreeGrafter"/>
</dbReference>
<dbReference type="GO" id="GO:0000132">
    <property type="term" value="P:establishment of mitotic spindle orientation"/>
    <property type="evidence" value="ECO:0007669"/>
    <property type="project" value="TreeGrafter"/>
</dbReference>
<dbReference type="PROSITE" id="PS50297">
    <property type="entry name" value="ANK_REP_REGION"/>
    <property type="match status" value="1"/>
</dbReference>
<dbReference type="InterPro" id="IPR013783">
    <property type="entry name" value="Ig-like_fold"/>
</dbReference>
<dbReference type="SMART" id="SM00314">
    <property type="entry name" value="RA"/>
    <property type="match status" value="1"/>
</dbReference>
<dbReference type="CDD" id="cd17117">
    <property type="entry name" value="RA_ANKFN1_like"/>
    <property type="match status" value="1"/>
</dbReference>
<feature type="region of interest" description="Disordered" evidence="2">
    <location>
        <begin position="1315"/>
        <end position="1336"/>
    </location>
</feature>
<evidence type="ECO:0000313" key="5">
    <source>
        <dbReference type="Proteomes" id="UP000192223"/>
    </source>
</evidence>
<dbReference type="Pfam" id="PF00788">
    <property type="entry name" value="RA"/>
    <property type="match status" value="1"/>
</dbReference>
<evidence type="ECO:0000256" key="1">
    <source>
        <dbReference type="PROSITE-ProRule" id="PRU00023"/>
    </source>
</evidence>
<dbReference type="GO" id="GO:0061172">
    <property type="term" value="P:regulation of establishment of bipolar cell polarity"/>
    <property type="evidence" value="ECO:0007669"/>
    <property type="project" value="TreeGrafter"/>
</dbReference>
<accession>A0A7F5RAX7</accession>
<proteinExistence type="predicted"/>
<dbReference type="RefSeq" id="XP_025833115.1">
    <property type="nucleotide sequence ID" value="XM_025977330.1"/>
</dbReference>
<dbReference type="PROSITE" id="PS50088">
    <property type="entry name" value="ANK_REPEAT"/>
    <property type="match status" value="1"/>
</dbReference>
<dbReference type="InterPro" id="IPR000159">
    <property type="entry name" value="RA_dom"/>
</dbReference>
<dbReference type="SMART" id="SM00248">
    <property type="entry name" value="ANK"/>
    <property type="match status" value="2"/>
</dbReference>
<dbReference type="InterPro" id="IPR036116">
    <property type="entry name" value="FN3_sf"/>
</dbReference>
<evidence type="ECO:0000259" key="3">
    <source>
        <dbReference type="PROSITE" id="PS50200"/>
    </source>
</evidence>
<gene>
    <name evidence="6" type="primary">LOC108734587</name>
</gene>